<keyword evidence="2" id="KW-1185">Reference proteome</keyword>
<dbReference type="AlphaFoldDB" id="B4VLP7"/>
<name>B4VLP7_9CYAN</name>
<dbReference type="HOGENOM" id="CLU_3006402_0_0_3"/>
<sequence>MNDLSAVTHQVILDSELTKDSGSSTKLRHFPLTIAGRVEKINTFPLNDSLGLMYVT</sequence>
<accession>B4VLP7</accession>
<dbReference type="Proteomes" id="UP000003835">
    <property type="component" value="Unassembled WGS sequence"/>
</dbReference>
<proteinExistence type="predicted"/>
<dbReference type="STRING" id="118168.MC7420_481"/>
<reference evidence="1 2" key="1">
    <citation type="submission" date="2008-07" db="EMBL/GenBank/DDBJ databases">
        <authorList>
            <person name="Tandeau de Marsac N."/>
            <person name="Ferriera S."/>
            <person name="Johnson J."/>
            <person name="Kravitz S."/>
            <person name="Beeson K."/>
            <person name="Sutton G."/>
            <person name="Rogers Y.-H."/>
            <person name="Friedman R."/>
            <person name="Frazier M."/>
            <person name="Venter J.C."/>
        </authorList>
    </citation>
    <scope>NUCLEOTIDE SEQUENCE [LARGE SCALE GENOMIC DNA]</scope>
    <source>
        <strain evidence="1 2">PCC 7420</strain>
    </source>
</reference>
<organism evidence="1 2">
    <name type="scientific">Coleofasciculus chthonoplastes PCC 7420</name>
    <dbReference type="NCBI Taxonomy" id="118168"/>
    <lineage>
        <taxon>Bacteria</taxon>
        <taxon>Bacillati</taxon>
        <taxon>Cyanobacteriota</taxon>
        <taxon>Cyanophyceae</taxon>
        <taxon>Coleofasciculales</taxon>
        <taxon>Coleofasciculaceae</taxon>
        <taxon>Coleofasciculus</taxon>
    </lineage>
</organism>
<dbReference type="EMBL" id="DS989844">
    <property type="protein sequence ID" value="EDX77344.1"/>
    <property type="molecule type" value="Genomic_DNA"/>
</dbReference>
<gene>
    <name evidence="1" type="ORF">MC7420_481</name>
</gene>
<protein>
    <submittedName>
        <fullName evidence="1">Uncharacterized protein</fullName>
    </submittedName>
</protein>
<evidence type="ECO:0000313" key="2">
    <source>
        <dbReference type="Proteomes" id="UP000003835"/>
    </source>
</evidence>
<evidence type="ECO:0000313" key="1">
    <source>
        <dbReference type="EMBL" id="EDX77344.1"/>
    </source>
</evidence>